<evidence type="ECO:0000313" key="1">
    <source>
        <dbReference type="EMBL" id="TGX97935.1"/>
    </source>
</evidence>
<evidence type="ECO:0000313" key="2">
    <source>
        <dbReference type="Proteomes" id="UP000307720"/>
    </source>
</evidence>
<sequence length="241" mass="28816">MHAIIRQGNGKYYISSVFGYYSDVKSEDDYQRYLERIHTPYYVVFNEEKTKLIKWFYMQPDTKYLIKQILIIDSDESGWIINEQDGTGGVEFLPRELADKIISEEIVPNDIMQQCLKIEESYAYEEYREIKTKKDIEDFDLATGNFHDACIEEQKILDGGELYLRFTGIWGCQVEIWFWDDLEYCSESRDPECCDPYWSCSTLIMKNGYVYFVDDMIEVEQITDEYCWFKARHMKYHVIPD</sequence>
<proteinExistence type="predicted"/>
<organism evidence="1 2">
    <name type="scientific">Hominisplanchenecus murintestinalis</name>
    <dbReference type="NCBI Taxonomy" id="2941517"/>
    <lineage>
        <taxon>Bacteria</taxon>
        <taxon>Bacillati</taxon>
        <taxon>Bacillota</taxon>
        <taxon>Clostridia</taxon>
        <taxon>Lachnospirales</taxon>
        <taxon>Lachnospiraceae</taxon>
        <taxon>Hominisplanchenecus</taxon>
    </lineage>
</organism>
<gene>
    <name evidence="1" type="ORF">E5357_10870</name>
</gene>
<protein>
    <submittedName>
        <fullName evidence="1">Uncharacterized protein</fullName>
    </submittedName>
</protein>
<reference evidence="1" key="1">
    <citation type="submission" date="2019-04" db="EMBL/GenBank/DDBJ databases">
        <title>Microbes associate with the intestines of laboratory mice.</title>
        <authorList>
            <person name="Navarre W."/>
            <person name="Wong E."/>
            <person name="Huang K."/>
            <person name="Tropini C."/>
            <person name="Ng K."/>
            <person name="Yu B."/>
        </authorList>
    </citation>
    <scope>NUCLEOTIDE SEQUENCE</scope>
    <source>
        <strain evidence="1">NM72_1-8</strain>
    </source>
</reference>
<accession>A0AC61QXV3</accession>
<name>A0AC61QXV3_9FIRM</name>
<keyword evidence="2" id="KW-1185">Reference proteome</keyword>
<dbReference type="Proteomes" id="UP000307720">
    <property type="component" value="Unassembled WGS sequence"/>
</dbReference>
<dbReference type="EMBL" id="SRZB01000024">
    <property type="protein sequence ID" value="TGX97935.1"/>
    <property type="molecule type" value="Genomic_DNA"/>
</dbReference>
<comment type="caution">
    <text evidence="1">The sequence shown here is derived from an EMBL/GenBank/DDBJ whole genome shotgun (WGS) entry which is preliminary data.</text>
</comment>